<accession>A0A0M8NV40</accession>
<dbReference type="STRING" id="229535.A0A0M8NV40"/>
<dbReference type="InterPro" id="IPR042098">
    <property type="entry name" value="TauD-like_sf"/>
</dbReference>
<organism evidence="2 3">
    <name type="scientific">Penicillium nordicum</name>
    <dbReference type="NCBI Taxonomy" id="229535"/>
    <lineage>
        <taxon>Eukaryota</taxon>
        <taxon>Fungi</taxon>
        <taxon>Dikarya</taxon>
        <taxon>Ascomycota</taxon>
        <taxon>Pezizomycotina</taxon>
        <taxon>Eurotiomycetes</taxon>
        <taxon>Eurotiomycetidae</taxon>
        <taxon>Eurotiales</taxon>
        <taxon>Aspergillaceae</taxon>
        <taxon>Penicillium</taxon>
    </lineage>
</organism>
<dbReference type="Proteomes" id="UP000037696">
    <property type="component" value="Unassembled WGS sequence"/>
</dbReference>
<evidence type="ECO:0000256" key="1">
    <source>
        <dbReference type="ARBA" id="ARBA00023002"/>
    </source>
</evidence>
<evidence type="ECO:0000313" key="3">
    <source>
        <dbReference type="Proteomes" id="UP000037696"/>
    </source>
</evidence>
<name>A0A0M8NV40_9EURO</name>
<dbReference type="GO" id="GO:0016491">
    <property type="term" value="F:oxidoreductase activity"/>
    <property type="evidence" value="ECO:0007669"/>
    <property type="project" value="UniProtKB-KW"/>
</dbReference>
<protein>
    <recommendedName>
        <fullName evidence="4">TauD/TfdA-like domain-containing protein</fullName>
    </recommendedName>
</protein>
<dbReference type="EMBL" id="LHQQ01000284">
    <property type="protein sequence ID" value="KOS37917.1"/>
    <property type="molecule type" value="Genomic_DNA"/>
</dbReference>
<evidence type="ECO:0008006" key="4">
    <source>
        <dbReference type="Google" id="ProtNLM"/>
    </source>
</evidence>
<sequence>MTIEDFWTSLDPGYQKHIQAIEQSDKVKVAFPLVITPKAPDSEGSKDAILREISRLAAQPDDLSVTSPLRRLLDAHGGAIHFRNLPLGSTQDFSDFITVLVGTGPYGWKPHIHKGSEVPRKPLAEHVITADEGPGLKSSIEKGIAFKVPHTAVWQDGTLGGARVYKPCAFGPPESSQGVDECISILDTEENRRQVEGRIRELAGMGG</sequence>
<gene>
    <name evidence="2" type="ORF">ACN38_g11275</name>
</gene>
<keyword evidence="3" id="KW-1185">Reference proteome</keyword>
<proteinExistence type="predicted"/>
<evidence type="ECO:0000313" key="2">
    <source>
        <dbReference type="EMBL" id="KOS37917.1"/>
    </source>
</evidence>
<dbReference type="AlphaFoldDB" id="A0A0M8NV40"/>
<keyword evidence="1" id="KW-0560">Oxidoreductase</keyword>
<comment type="caution">
    <text evidence="2">The sequence shown here is derived from an EMBL/GenBank/DDBJ whole genome shotgun (WGS) entry which is preliminary data.</text>
</comment>
<reference evidence="2 3" key="1">
    <citation type="submission" date="2015-08" db="EMBL/GenBank/DDBJ databases">
        <title>Genome sequencing of Penicillium nordicum.</title>
        <authorList>
            <person name="Nguyen H.D."/>
            <person name="Seifert K.A."/>
        </authorList>
    </citation>
    <scope>NUCLEOTIDE SEQUENCE [LARGE SCALE GENOMIC DNA]</scope>
    <source>
        <strain evidence="2 3">DAOMC 185683</strain>
    </source>
</reference>
<dbReference type="OrthoDB" id="408743at2759"/>
<dbReference type="Gene3D" id="3.60.130.10">
    <property type="entry name" value="Clavaminate synthase-like"/>
    <property type="match status" value="1"/>
</dbReference>